<dbReference type="InterPro" id="IPR058625">
    <property type="entry name" value="MdtA-like_BSH"/>
</dbReference>
<evidence type="ECO:0000313" key="3">
    <source>
        <dbReference type="EMBL" id="SUZ90336.1"/>
    </source>
</evidence>
<dbReference type="SUPFAM" id="SSF111369">
    <property type="entry name" value="HlyD-like secretion proteins"/>
    <property type="match status" value="1"/>
</dbReference>
<organism evidence="3">
    <name type="scientific">marine metagenome</name>
    <dbReference type="NCBI Taxonomy" id="408172"/>
    <lineage>
        <taxon>unclassified sequences</taxon>
        <taxon>metagenomes</taxon>
        <taxon>ecological metagenomes</taxon>
    </lineage>
</organism>
<accession>A0A381REW4</accession>
<proteinExistence type="predicted"/>
<dbReference type="Pfam" id="PF25954">
    <property type="entry name" value="Beta-barrel_RND_2"/>
    <property type="match status" value="1"/>
</dbReference>
<sequence>MQIKQTYKTAFIAFIFALSWLLSGILKEDTYINKSKLELETISSVTVLKSEGQSHSKKIKLSGLTEAEKLVNVRAEIGGRVVKTPYKQGDYVKKGDLICQLYIAGREAYPKIFAPFDGYLERLNVESGDYLNLGGICATLIDPNPMLVIGEVSEKDISFIKVGSSAKAKLISGQEIEGLITFVGTSANKTARTFRVEMSVENSDRSIRDGLSASLTIEGDDVLSHRISPAILMLDDEGQLGVRTVDSKNEVQFNSIEILEDTLEGIWITGLPQSARIITVGQEYVFLGQIVKVEEVEFPEA</sequence>
<evidence type="ECO:0000259" key="1">
    <source>
        <dbReference type="Pfam" id="PF25917"/>
    </source>
</evidence>
<evidence type="ECO:0008006" key="4">
    <source>
        <dbReference type="Google" id="ProtNLM"/>
    </source>
</evidence>
<dbReference type="PANTHER" id="PTHR30469">
    <property type="entry name" value="MULTIDRUG RESISTANCE PROTEIN MDTA"/>
    <property type="match status" value="1"/>
</dbReference>
<feature type="domain" description="CusB-like beta-barrel" evidence="2">
    <location>
        <begin position="151"/>
        <end position="219"/>
    </location>
</feature>
<gene>
    <name evidence="3" type="ORF">METZ01_LOCUS43190</name>
</gene>
<name>A0A381REW4_9ZZZZ</name>
<dbReference type="EMBL" id="UINC01001885">
    <property type="protein sequence ID" value="SUZ90336.1"/>
    <property type="molecule type" value="Genomic_DNA"/>
</dbReference>
<dbReference type="PANTHER" id="PTHR30469:SF29">
    <property type="entry name" value="BLR2860 PROTEIN"/>
    <property type="match status" value="1"/>
</dbReference>
<evidence type="ECO:0000259" key="2">
    <source>
        <dbReference type="Pfam" id="PF25954"/>
    </source>
</evidence>
<dbReference type="Pfam" id="PF25917">
    <property type="entry name" value="BSH_RND"/>
    <property type="match status" value="1"/>
</dbReference>
<dbReference type="GO" id="GO:0015562">
    <property type="term" value="F:efflux transmembrane transporter activity"/>
    <property type="evidence" value="ECO:0007669"/>
    <property type="project" value="TreeGrafter"/>
</dbReference>
<dbReference type="GO" id="GO:1990281">
    <property type="term" value="C:efflux pump complex"/>
    <property type="evidence" value="ECO:0007669"/>
    <property type="project" value="TreeGrafter"/>
</dbReference>
<dbReference type="Gene3D" id="2.40.50.100">
    <property type="match status" value="1"/>
</dbReference>
<dbReference type="AlphaFoldDB" id="A0A381REW4"/>
<reference evidence="3" key="1">
    <citation type="submission" date="2018-05" db="EMBL/GenBank/DDBJ databases">
        <authorList>
            <person name="Lanie J.A."/>
            <person name="Ng W.-L."/>
            <person name="Kazmierczak K.M."/>
            <person name="Andrzejewski T.M."/>
            <person name="Davidsen T.M."/>
            <person name="Wayne K.J."/>
            <person name="Tettelin H."/>
            <person name="Glass J.I."/>
            <person name="Rusch D."/>
            <person name="Podicherti R."/>
            <person name="Tsui H.-C.T."/>
            <person name="Winkler M.E."/>
        </authorList>
    </citation>
    <scope>NUCLEOTIDE SEQUENCE</scope>
</reference>
<dbReference type="Gene3D" id="2.40.30.170">
    <property type="match status" value="1"/>
</dbReference>
<feature type="domain" description="Multidrug resistance protein MdtA-like barrel-sandwich hybrid" evidence="1">
    <location>
        <begin position="70"/>
        <end position="134"/>
    </location>
</feature>
<dbReference type="InterPro" id="IPR058792">
    <property type="entry name" value="Beta-barrel_RND_2"/>
</dbReference>
<protein>
    <recommendedName>
        <fullName evidence="4">RND efflux pump membrane fusion protein barrel-sandwich domain-containing protein</fullName>
    </recommendedName>
</protein>